<sequence>MMDERNDRLLLHKPSTDDTGIGMRPWEEAPPSIETLWDLCYATFCLAFSNKTPREKYRLHLVLTHRGCPGKSRRLYKDILGISESPENSETVAAKLFVNITGVVGFLILPPPPSLSLPSLDGAPLFYYKVYPTPPLPWRGRKFQSEKHVIWGMRAEALRFSSQLPVRLRLRRIVCWQTI</sequence>
<reference evidence="1 2" key="1">
    <citation type="submission" date="2021-06" db="EMBL/GenBank/DDBJ databases">
        <title>Caerostris darwini draft genome.</title>
        <authorList>
            <person name="Kono N."/>
            <person name="Arakawa K."/>
        </authorList>
    </citation>
    <scope>NUCLEOTIDE SEQUENCE [LARGE SCALE GENOMIC DNA]</scope>
</reference>
<protein>
    <submittedName>
        <fullName evidence="1">Uncharacterized protein</fullName>
    </submittedName>
</protein>
<comment type="caution">
    <text evidence="1">The sequence shown here is derived from an EMBL/GenBank/DDBJ whole genome shotgun (WGS) entry which is preliminary data.</text>
</comment>
<evidence type="ECO:0000313" key="1">
    <source>
        <dbReference type="EMBL" id="GIY40653.1"/>
    </source>
</evidence>
<dbReference type="Proteomes" id="UP001054837">
    <property type="component" value="Unassembled WGS sequence"/>
</dbReference>
<dbReference type="EMBL" id="BPLQ01008976">
    <property type="protein sequence ID" value="GIY40653.1"/>
    <property type="molecule type" value="Genomic_DNA"/>
</dbReference>
<name>A0AAV4T9L3_9ARAC</name>
<evidence type="ECO:0000313" key="2">
    <source>
        <dbReference type="Proteomes" id="UP001054837"/>
    </source>
</evidence>
<dbReference type="AlphaFoldDB" id="A0AAV4T9L3"/>
<accession>A0AAV4T9L3</accession>
<gene>
    <name evidence="1" type="ORF">CDAR_182931</name>
</gene>
<keyword evidence="2" id="KW-1185">Reference proteome</keyword>
<organism evidence="1 2">
    <name type="scientific">Caerostris darwini</name>
    <dbReference type="NCBI Taxonomy" id="1538125"/>
    <lineage>
        <taxon>Eukaryota</taxon>
        <taxon>Metazoa</taxon>
        <taxon>Ecdysozoa</taxon>
        <taxon>Arthropoda</taxon>
        <taxon>Chelicerata</taxon>
        <taxon>Arachnida</taxon>
        <taxon>Araneae</taxon>
        <taxon>Araneomorphae</taxon>
        <taxon>Entelegynae</taxon>
        <taxon>Araneoidea</taxon>
        <taxon>Araneidae</taxon>
        <taxon>Caerostris</taxon>
    </lineage>
</organism>
<proteinExistence type="predicted"/>